<accession>A0A9X8DLX8</accession>
<dbReference type="Gene3D" id="2.40.70.10">
    <property type="entry name" value="Acid Proteases"/>
    <property type="match status" value="1"/>
</dbReference>
<dbReference type="CDD" id="cd00303">
    <property type="entry name" value="retropepsin_like"/>
    <property type="match status" value="1"/>
</dbReference>
<feature type="non-terminal residue" evidence="2">
    <location>
        <position position="1"/>
    </location>
</feature>
<evidence type="ECO:0000313" key="2">
    <source>
        <dbReference type="EMBL" id="RLN99824.1"/>
    </source>
</evidence>
<dbReference type="InterPro" id="IPR021109">
    <property type="entry name" value="Peptidase_aspartic_dom_sf"/>
</dbReference>
<dbReference type="EMBL" id="QUTI01045892">
    <property type="protein sequence ID" value="RLN99824.1"/>
    <property type="molecule type" value="Genomic_DNA"/>
</dbReference>
<protein>
    <recommendedName>
        <fullName evidence="4">Peptidase A2 domain-containing protein</fullName>
    </recommendedName>
</protein>
<dbReference type="SUPFAM" id="SSF50630">
    <property type="entry name" value="Acid proteases"/>
    <property type="match status" value="1"/>
</dbReference>
<comment type="caution">
    <text evidence="2">The sequence shown here is derived from an EMBL/GenBank/DDBJ whole genome shotgun (WGS) entry which is preliminary data.</text>
</comment>
<evidence type="ECO:0000256" key="1">
    <source>
        <dbReference type="SAM" id="MobiDB-lite"/>
    </source>
</evidence>
<dbReference type="AlphaFoldDB" id="A0A9X8DLX8"/>
<reference evidence="2 3" key="1">
    <citation type="journal article" date="2018" name="J. Invertebr. Pathol.">
        <title>New genotyping method for the causative agent of crayfish plague (Aphanomyces astaci) based on whole genome data.</title>
        <authorList>
            <person name="Minardi D."/>
            <person name="Studholme D.J."/>
            <person name="van der Giezen M."/>
            <person name="Pretto T."/>
            <person name="Oidtmann B."/>
        </authorList>
    </citation>
    <scope>NUCLEOTIDE SEQUENCE [LARGE SCALE GENOMIC DNA]</scope>
    <source>
        <strain evidence="2 3">KB13</strain>
    </source>
</reference>
<evidence type="ECO:0008006" key="4">
    <source>
        <dbReference type="Google" id="ProtNLM"/>
    </source>
</evidence>
<feature type="compositionally biased region" description="Basic residues" evidence="1">
    <location>
        <begin position="173"/>
        <end position="186"/>
    </location>
</feature>
<name>A0A9X8DLX8_APHAT</name>
<dbReference type="Proteomes" id="UP000275652">
    <property type="component" value="Unassembled WGS sequence"/>
</dbReference>
<proteinExistence type="predicted"/>
<feature type="region of interest" description="Disordered" evidence="1">
    <location>
        <begin position="168"/>
        <end position="187"/>
    </location>
</feature>
<sequence length="431" mass="49050">MINQLLEAQAQTHTQMMRDQQAHQEQHLILHEQLQDAMSQLASQQPVDQQRDTERRVEGLSMPAYHGHLNESIGLYIHRVKTFFMAKNLNYEQNEERSCRDLFEYVEKFRRVCTDVLSELDQLTFFTRGLKLKTREEVKYRQCKTLTSAIKVAREYERAHVMSLVERVGGHGGRQHQRSQKARKKDPSKLRCFNYQGFGHFASACQKAKKKISGDGPPCKQNNLEVEEAPSDEDVEYITFGAMEENGAEGVAVSKAQVGRCPESGRAPLMIKSGVMNGKVVKILIDSGATNSLCRVGLGKHVIRSKAVRISGYDGLMSPLTETRELKETVQIGTFTFHDTQLTEWDLKDKAFDVILGQPWFKKHNPVIDWRKHDIVSVDEVVDANALAMEPPGWIMKLCHVQAQPQEYPAEIKAVLDEFKDVFPKELPDGL</sequence>
<evidence type="ECO:0000313" key="3">
    <source>
        <dbReference type="Proteomes" id="UP000275652"/>
    </source>
</evidence>
<gene>
    <name evidence="2" type="ORF">DYB28_000770</name>
</gene>
<organism evidence="2 3">
    <name type="scientific">Aphanomyces astaci</name>
    <name type="common">Crayfish plague agent</name>
    <dbReference type="NCBI Taxonomy" id="112090"/>
    <lineage>
        <taxon>Eukaryota</taxon>
        <taxon>Sar</taxon>
        <taxon>Stramenopiles</taxon>
        <taxon>Oomycota</taxon>
        <taxon>Saprolegniomycetes</taxon>
        <taxon>Saprolegniales</taxon>
        <taxon>Verrucalvaceae</taxon>
        <taxon>Aphanomyces</taxon>
    </lineage>
</organism>